<evidence type="ECO:0000256" key="5">
    <source>
        <dbReference type="PIRNR" id="PIRNR017535"/>
    </source>
</evidence>
<comment type="similarity">
    <text evidence="5 6">Belongs to the VPS28 family.</text>
</comment>
<protein>
    <recommendedName>
        <fullName evidence="5">Vacuolar protein sorting-associated protein 28 homolog</fullName>
    </recommendedName>
</protein>
<dbReference type="InterPro" id="IPR037202">
    <property type="entry name" value="ESCRT_assembly_dom"/>
</dbReference>
<dbReference type="PROSITE" id="PS51310">
    <property type="entry name" value="VPS28_C"/>
    <property type="match status" value="1"/>
</dbReference>
<comment type="subcellular location">
    <subcellularLocation>
        <location evidence="1">Endosome</location>
    </subcellularLocation>
</comment>
<dbReference type="InterPro" id="IPR017899">
    <property type="entry name" value="VPS28_C"/>
</dbReference>
<dbReference type="PIRSF" id="PIRSF017535">
    <property type="entry name" value="VPS28"/>
    <property type="match status" value="1"/>
</dbReference>
<evidence type="ECO:0000256" key="6">
    <source>
        <dbReference type="PROSITE-ProRule" id="PRU00642"/>
    </source>
</evidence>
<dbReference type="Gene3D" id="1.20.1440.200">
    <property type="match status" value="1"/>
</dbReference>
<dbReference type="Gene3D" id="1.20.120.1130">
    <property type="match status" value="1"/>
</dbReference>
<dbReference type="InterPro" id="IPR017898">
    <property type="entry name" value="VPS28_N"/>
</dbReference>
<dbReference type="InterPro" id="IPR038358">
    <property type="entry name" value="VPS28_N_sf"/>
</dbReference>
<dbReference type="PROSITE" id="PS51313">
    <property type="entry name" value="VPS28_N"/>
    <property type="match status" value="1"/>
</dbReference>
<evidence type="ECO:0000313" key="10">
    <source>
        <dbReference type="Proteomes" id="UP000298663"/>
    </source>
</evidence>
<evidence type="ECO:0000256" key="4">
    <source>
        <dbReference type="ARBA" id="ARBA00022927"/>
    </source>
</evidence>
<evidence type="ECO:0000256" key="3">
    <source>
        <dbReference type="ARBA" id="ARBA00022753"/>
    </source>
</evidence>
<keyword evidence="4 5" id="KW-0653">Protein transport</keyword>
<organism evidence="9 10">
    <name type="scientific">Steinernema carpocapsae</name>
    <name type="common">Entomopathogenic nematode</name>
    <dbReference type="NCBI Taxonomy" id="34508"/>
    <lineage>
        <taxon>Eukaryota</taxon>
        <taxon>Metazoa</taxon>
        <taxon>Ecdysozoa</taxon>
        <taxon>Nematoda</taxon>
        <taxon>Chromadorea</taxon>
        <taxon>Rhabditida</taxon>
        <taxon>Tylenchina</taxon>
        <taxon>Panagrolaimomorpha</taxon>
        <taxon>Strongyloidoidea</taxon>
        <taxon>Steinernematidae</taxon>
        <taxon>Steinernema</taxon>
    </lineage>
</organism>
<comment type="caution">
    <text evidence="9">The sequence shown here is derived from an EMBL/GenBank/DDBJ whole genome shotgun (WGS) entry which is preliminary data.</text>
</comment>
<dbReference type="GO" id="GO:0000813">
    <property type="term" value="C:ESCRT I complex"/>
    <property type="evidence" value="ECO:0007669"/>
    <property type="project" value="UniProtKB-UniRule"/>
</dbReference>
<dbReference type="PANTHER" id="PTHR12937:SF0">
    <property type="entry name" value="VACUOLAR PROTEIN SORTING-ASSOCIATED PROTEIN 28 HOMOLOG"/>
    <property type="match status" value="1"/>
</dbReference>
<evidence type="ECO:0000259" key="7">
    <source>
        <dbReference type="PROSITE" id="PS51310"/>
    </source>
</evidence>
<comment type="function">
    <text evidence="5">Component of the ESCRT-I complex (endosomal sorting complex required for transport I), a regulator of vesicular trafficking process.</text>
</comment>
<dbReference type="InterPro" id="IPR037206">
    <property type="entry name" value="VPS28_C_sf"/>
</dbReference>
<reference evidence="9 10" key="1">
    <citation type="journal article" date="2015" name="Genome Biol.">
        <title>Comparative genomics of Steinernema reveals deeply conserved gene regulatory networks.</title>
        <authorList>
            <person name="Dillman A.R."/>
            <person name="Macchietto M."/>
            <person name="Porter C.F."/>
            <person name="Rogers A."/>
            <person name="Williams B."/>
            <person name="Antoshechkin I."/>
            <person name="Lee M.M."/>
            <person name="Goodwin Z."/>
            <person name="Lu X."/>
            <person name="Lewis E.E."/>
            <person name="Goodrich-Blair H."/>
            <person name="Stock S.P."/>
            <person name="Adams B.J."/>
            <person name="Sternberg P.W."/>
            <person name="Mortazavi A."/>
        </authorList>
    </citation>
    <scope>NUCLEOTIDE SEQUENCE [LARGE SCALE GENOMIC DNA]</scope>
    <source>
        <strain evidence="9 10">ALL</strain>
    </source>
</reference>
<dbReference type="EMBL" id="AZBU02000002">
    <property type="protein sequence ID" value="TKR94040.1"/>
    <property type="molecule type" value="Genomic_DNA"/>
</dbReference>
<dbReference type="AlphaFoldDB" id="A0A4U5PCK9"/>
<dbReference type="Pfam" id="PF03997">
    <property type="entry name" value="VPS28"/>
    <property type="match status" value="1"/>
</dbReference>
<keyword evidence="3 5" id="KW-0967">Endosome</keyword>
<evidence type="ECO:0000256" key="2">
    <source>
        <dbReference type="ARBA" id="ARBA00022448"/>
    </source>
</evidence>
<evidence type="ECO:0000313" key="9">
    <source>
        <dbReference type="EMBL" id="TKR94040.1"/>
    </source>
</evidence>
<dbReference type="GO" id="GO:0043328">
    <property type="term" value="P:protein transport to vacuole involved in ubiquitin-dependent protein catabolic process via the multivesicular body sorting pathway"/>
    <property type="evidence" value="ECO:0007669"/>
    <property type="project" value="TreeGrafter"/>
</dbReference>
<sequence>MVKFLSNLVDPKLMEEVCLYENSTERDQMENLSELYAVINSLECLEKLFSKDFIPGKDYSRECKKLLGQFKVVLNTVRGTDVNEFVRKYRINCPAALERIKEDRPITVRDDLGTHSTTADVVSLFITIIDHIELGFHAMADLQPDLKELHESLNLFGLLKEEHEVKGKVKFWLRTLNAMAATQNVDETQVKQMSFDLNQALDNFKRFLKTLT</sequence>
<dbReference type="InterPro" id="IPR007143">
    <property type="entry name" value="Vps28"/>
</dbReference>
<reference evidence="9 10" key="2">
    <citation type="journal article" date="2019" name="G3 (Bethesda)">
        <title>Hybrid Assembly of the Genome of the Entomopathogenic Nematode Steinernema carpocapsae Identifies the X-Chromosome.</title>
        <authorList>
            <person name="Serra L."/>
            <person name="Macchietto M."/>
            <person name="Macias-Munoz A."/>
            <person name="McGill C.J."/>
            <person name="Rodriguez I.M."/>
            <person name="Rodriguez B."/>
            <person name="Murad R."/>
            <person name="Mortazavi A."/>
        </authorList>
    </citation>
    <scope>NUCLEOTIDE SEQUENCE [LARGE SCALE GENOMIC DNA]</scope>
    <source>
        <strain evidence="9 10">ALL</strain>
    </source>
</reference>
<keyword evidence="10" id="KW-1185">Reference proteome</keyword>
<dbReference type="OrthoDB" id="2671at2759"/>
<dbReference type="SUPFAM" id="SSF140111">
    <property type="entry name" value="Endosomal sorting complex assembly domain"/>
    <property type="match status" value="1"/>
</dbReference>
<feature type="domain" description="VPS28 N-terminal" evidence="8">
    <location>
        <begin position="6"/>
        <end position="110"/>
    </location>
</feature>
<evidence type="ECO:0000256" key="1">
    <source>
        <dbReference type="ARBA" id="ARBA00004177"/>
    </source>
</evidence>
<gene>
    <name evidence="9" type="ORF">L596_008385</name>
</gene>
<dbReference type="STRING" id="34508.A0A4U5PCK9"/>
<dbReference type="GO" id="GO:0044877">
    <property type="term" value="F:protein-containing complex binding"/>
    <property type="evidence" value="ECO:0007669"/>
    <property type="project" value="TreeGrafter"/>
</dbReference>
<proteinExistence type="inferred from homology"/>
<feature type="domain" description="VPS28 C-terminal" evidence="7">
    <location>
        <begin position="113"/>
        <end position="209"/>
    </location>
</feature>
<accession>A0A4U5PCK9</accession>
<dbReference type="Proteomes" id="UP000298663">
    <property type="component" value="Unassembled WGS sequence"/>
</dbReference>
<evidence type="ECO:0000259" key="8">
    <source>
        <dbReference type="PROSITE" id="PS51313"/>
    </source>
</evidence>
<dbReference type="PANTHER" id="PTHR12937">
    <property type="entry name" value="VACUOLAR PROTEIN SORTING 28, ISOFORM 2 VPS28"/>
    <property type="match status" value="1"/>
</dbReference>
<name>A0A4U5PCK9_STECR</name>
<keyword evidence="2 5" id="KW-0813">Transport</keyword>
<dbReference type="SUPFAM" id="SSF140427">
    <property type="entry name" value="VPS28 C-terminal domain-like"/>
    <property type="match status" value="1"/>
</dbReference>